<feature type="transmembrane region" description="Helical" evidence="2">
    <location>
        <begin position="160"/>
        <end position="181"/>
    </location>
</feature>
<evidence type="ECO:0000256" key="2">
    <source>
        <dbReference type="SAM" id="Phobius"/>
    </source>
</evidence>
<feature type="transmembrane region" description="Helical" evidence="2">
    <location>
        <begin position="45"/>
        <end position="68"/>
    </location>
</feature>
<feature type="region of interest" description="Disordered" evidence="1">
    <location>
        <begin position="1"/>
        <end position="27"/>
    </location>
</feature>
<feature type="transmembrane region" description="Helical" evidence="2">
    <location>
        <begin position="92"/>
        <end position="110"/>
    </location>
</feature>
<proteinExistence type="predicted"/>
<comment type="caution">
    <text evidence="3">The sequence shown here is derived from an EMBL/GenBank/DDBJ whole genome shotgun (WGS) entry which is preliminary data.</text>
</comment>
<feature type="transmembrane region" description="Helical" evidence="2">
    <location>
        <begin position="220"/>
        <end position="237"/>
    </location>
</feature>
<evidence type="ECO:0000256" key="1">
    <source>
        <dbReference type="SAM" id="MobiDB-lite"/>
    </source>
</evidence>
<organism evidence="3 4">
    <name type="scientific">Chaetomidium leptoderma</name>
    <dbReference type="NCBI Taxonomy" id="669021"/>
    <lineage>
        <taxon>Eukaryota</taxon>
        <taxon>Fungi</taxon>
        <taxon>Dikarya</taxon>
        <taxon>Ascomycota</taxon>
        <taxon>Pezizomycotina</taxon>
        <taxon>Sordariomycetes</taxon>
        <taxon>Sordariomycetidae</taxon>
        <taxon>Sordariales</taxon>
        <taxon>Chaetomiaceae</taxon>
        <taxon>Chaetomidium</taxon>
    </lineage>
</organism>
<protein>
    <recommendedName>
        <fullName evidence="5">DUF1275 domain protein</fullName>
    </recommendedName>
</protein>
<dbReference type="Proteomes" id="UP001302745">
    <property type="component" value="Unassembled WGS sequence"/>
</dbReference>
<name>A0AAN6VGY3_9PEZI</name>
<evidence type="ECO:0008006" key="5">
    <source>
        <dbReference type="Google" id="ProtNLM"/>
    </source>
</evidence>
<dbReference type="AlphaFoldDB" id="A0AAN6VGY3"/>
<keyword evidence="4" id="KW-1185">Reference proteome</keyword>
<feature type="transmembrane region" description="Helical" evidence="2">
    <location>
        <begin position="122"/>
        <end position="148"/>
    </location>
</feature>
<keyword evidence="2" id="KW-1133">Transmembrane helix</keyword>
<feature type="transmembrane region" description="Helical" evidence="2">
    <location>
        <begin position="243"/>
        <end position="264"/>
    </location>
</feature>
<dbReference type="Pfam" id="PF06912">
    <property type="entry name" value="DUF1275"/>
    <property type="match status" value="1"/>
</dbReference>
<evidence type="ECO:0000313" key="4">
    <source>
        <dbReference type="Proteomes" id="UP001302745"/>
    </source>
</evidence>
<sequence length="274" mass="29612">MPANERGVDEGSPLLRHSRAKPTVPSKPRWRRHLTEQVSRERADVVLVFCYLITGLLDSASISVWGSFVSMQTGNTIYIALGLASPSLSTRWIKSSVSVLSFCVGSFIFSRFHRFFSPKRRWVMCVSFTAQLLLTAVAASLVAVAGTGTGTGPPSDTEEVGWQVLVPIALLAFQSCGQAIISRALRHNALNSVALTANYCDLFSDVDLFAPRNAERNRRTAAPLCLLLGAFIGGKFAHSSVGVAGALWTATALKALVVVVWLVWPAKPRPIGET</sequence>
<gene>
    <name evidence="3" type="ORF">C8A00DRAFT_36254</name>
</gene>
<dbReference type="InterPro" id="IPR010699">
    <property type="entry name" value="DUF1275"/>
</dbReference>
<evidence type="ECO:0000313" key="3">
    <source>
        <dbReference type="EMBL" id="KAK4151120.1"/>
    </source>
</evidence>
<reference evidence="3" key="1">
    <citation type="journal article" date="2023" name="Mol. Phylogenet. Evol.">
        <title>Genome-scale phylogeny and comparative genomics of the fungal order Sordariales.</title>
        <authorList>
            <person name="Hensen N."/>
            <person name="Bonometti L."/>
            <person name="Westerberg I."/>
            <person name="Brannstrom I.O."/>
            <person name="Guillou S."/>
            <person name="Cros-Aarteil S."/>
            <person name="Calhoun S."/>
            <person name="Haridas S."/>
            <person name="Kuo A."/>
            <person name="Mondo S."/>
            <person name="Pangilinan J."/>
            <person name="Riley R."/>
            <person name="LaButti K."/>
            <person name="Andreopoulos B."/>
            <person name="Lipzen A."/>
            <person name="Chen C."/>
            <person name="Yan M."/>
            <person name="Daum C."/>
            <person name="Ng V."/>
            <person name="Clum A."/>
            <person name="Steindorff A."/>
            <person name="Ohm R.A."/>
            <person name="Martin F."/>
            <person name="Silar P."/>
            <person name="Natvig D.O."/>
            <person name="Lalanne C."/>
            <person name="Gautier V."/>
            <person name="Ament-Velasquez S.L."/>
            <person name="Kruys A."/>
            <person name="Hutchinson M.I."/>
            <person name="Powell A.J."/>
            <person name="Barry K."/>
            <person name="Miller A.N."/>
            <person name="Grigoriev I.V."/>
            <person name="Debuchy R."/>
            <person name="Gladieux P."/>
            <person name="Hiltunen Thoren M."/>
            <person name="Johannesson H."/>
        </authorList>
    </citation>
    <scope>NUCLEOTIDE SEQUENCE</scope>
    <source>
        <strain evidence="3">CBS 538.74</strain>
    </source>
</reference>
<dbReference type="PANTHER" id="PTHR37488">
    <property type="entry name" value="DUF1275 DOMAIN-CONTAINING PROTEIN"/>
    <property type="match status" value="1"/>
</dbReference>
<dbReference type="PANTHER" id="PTHR37488:SF1">
    <property type="entry name" value="DUF1275 DOMAIN PROTEIN"/>
    <property type="match status" value="1"/>
</dbReference>
<dbReference type="EMBL" id="MU857032">
    <property type="protein sequence ID" value="KAK4151120.1"/>
    <property type="molecule type" value="Genomic_DNA"/>
</dbReference>
<accession>A0AAN6VGY3</accession>
<keyword evidence="2" id="KW-0472">Membrane</keyword>
<keyword evidence="2" id="KW-0812">Transmembrane</keyword>
<reference evidence="3" key="2">
    <citation type="submission" date="2023-05" db="EMBL/GenBank/DDBJ databases">
        <authorList>
            <consortium name="Lawrence Berkeley National Laboratory"/>
            <person name="Steindorff A."/>
            <person name="Hensen N."/>
            <person name="Bonometti L."/>
            <person name="Westerberg I."/>
            <person name="Brannstrom I.O."/>
            <person name="Guillou S."/>
            <person name="Cros-Aarteil S."/>
            <person name="Calhoun S."/>
            <person name="Haridas S."/>
            <person name="Kuo A."/>
            <person name="Mondo S."/>
            <person name="Pangilinan J."/>
            <person name="Riley R."/>
            <person name="Labutti K."/>
            <person name="Andreopoulos B."/>
            <person name="Lipzen A."/>
            <person name="Chen C."/>
            <person name="Yanf M."/>
            <person name="Daum C."/>
            <person name="Ng V."/>
            <person name="Clum A."/>
            <person name="Ohm R."/>
            <person name="Martin F."/>
            <person name="Silar P."/>
            <person name="Natvig D."/>
            <person name="Lalanne C."/>
            <person name="Gautier V."/>
            <person name="Ament-Velasquez S.L."/>
            <person name="Kruys A."/>
            <person name="Hutchinson M.I."/>
            <person name="Powell A.J."/>
            <person name="Barry K."/>
            <person name="Miller A.N."/>
            <person name="Grigoriev I.V."/>
            <person name="Debuchy R."/>
            <person name="Gladieux P."/>
            <person name="Thoren M.H."/>
            <person name="Johannesson H."/>
        </authorList>
    </citation>
    <scope>NUCLEOTIDE SEQUENCE</scope>
    <source>
        <strain evidence="3">CBS 538.74</strain>
    </source>
</reference>